<proteinExistence type="predicted"/>
<dbReference type="EMBL" id="PQVF01000009">
    <property type="protein sequence ID" value="POY35868.1"/>
    <property type="molecule type" value="Genomic_DNA"/>
</dbReference>
<keyword evidence="1" id="KW-0732">Signal</keyword>
<dbReference type="SUPFAM" id="SSF56601">
    <property type="entry name" value="beta-lactamase/transpeptidase-like"/>
    <property type="match status" value="1"/>
</dbReference>
<feature type="chain" id="PRO_5015646285" evidence="1">
    <location>
        <begin position="28"/>
        <end position="389"/>
    </location>
</feature>
<dbReference type="InterPro" id="IPR012338">
    <property type="entry name" value="Beta-lactam/transpept-like"/>
</dbReference>
<comment type="caution">
    <text evidence="3">The sequence shown here is derived from an EMBL/GenBank/DDBJ whole genome shotgun (WGS) entry which is preliminary data.</text>
</comment>
<dbReference type="InterPro" id="IPR001466">
    <property type="entry name" value="Beta-lactam-related"/>
</dbReference>
<evidence type="ECO:0000259" key="2">
    <source>
        <dbReference type="Pfam" id="PF00144"/>
    </source>
</evidence>
<evidence type="ECO:0000313" key="4">
    <source>
        <dbReference type="Proteomes" id="UP000236893"/>
    </source>
</evidence>
<accession>A0A2S4ZZT4</accession>
<sequence length="389" mass="43690">MTAQKSLRNISLLLFVAAIWLASCSHAHVRSTSYFYSPPKSQNDGIAVGEIHKVNIDSAKIIELTTLILKDTFPNIHSLLICKDDKLVYENYFSGKDENWGHSLGYAEHGTNTLHDIRSISKSVVAACIDIAIQQKKIKSIDDPIFNYLPNYIQLKTNENQGITIRHLLTMSSGIKWDEDVPHGTSANDETNMERSGDPVKYVLSSPMATKPGQIWKYNSGGVQVLAEIIRSVSGDNVDKFAEKYLFEPLGIRKYEWTKSHRKFPAAASGLRLSSRDLLKFGLLYLNNGKWNGKQLLTENWVNETFRPQIIRDPNEPTKGYSFLFWTQIDSVNNKDYSLIAAKGNGGQRIFINKANNLVVVLTAGNYNKSNITNDGQMALDKFILAALR</sequence>
<feature type="signal peptide" evidence="1">
    <location>
        <begin position="1"/>
        <end position="27"/>
    </location>
</feature>
<dbReference type="PANTHER" id="PTHR43283">
    <property type="entry name" value="BETA-LACTAMASE-RELATED"/>
    <property type="match status" value="1"/>
</dbReference>
<name>A0A2S4ZZT4_9SPHI</name>
<evidence type="ECO:0000256" key="1">
    <source>
        <dbReference type="SAM" id="SignalP"/>
    </source>
</evidence>
<dbReference type="PROSITE" id="PS51257">
    <property type="entry name" value="PROKAR_LIPOPROTEIN"/>
    <property type="match status" value="1"/>
</dbReference>
<dbReference type="Gene3D" id="3.40.710.10">
    <property type="entry name" value="DD-peptidase/beta-lactamase superfamily"/>
    <property type="match status" value="1"/>
</dbReference>
<organism evidence="3 4">
    <name type="scientific">Solitalea longa</name>
    <dbReference type="NCBI Taxonomy" id="2079460"/>
    <lineage>
        <taxon>Bacteria</taxon>
        <taxon>Pseudomonadati</taxon>
        <taxon>Bacteroidota</taxon>
        <taxon>Sphingobacteriia</taxon>
        <taxon>Sphingobacteriales</taxon>
        <taxon>Sphingobacteriaceae</taxon>
        <taxon>Solitalea</taxon>
    </lineage>
</organism>
<dbReference type="RefSeq" id="WP_103789781.1">
    <property type="nucleotide sequence ID" value="NZ_PQVF01000009.1"/>
</dbReference>
<feature type="domain" description="Beta-lactamase-related" evidence="2">
    <location>
        <begin position="78"/>
        <end position="372"/>
    </location>
</feature>
<dbReference type="Proteomes" id="UP000236893">
    <property type="component" value="Unassembled WGS sequence"/>
</dbReference>
<protein>
    <submittedName>
        <fullName evidence="3">Penicillin-binding protein</fullName>
    </submittedName>
</protein>
<dbReference type="Pfam" id="PF00144">
    <property type="entry name" value="Beta-lactamase"/>
    <property type="match status" value="1"/>
</dbReference>
<keyword evidence="4" id="KW-1185">Reference proteome</keyword>
<dbReference type="PANTHER" id="PTHR43283:SF7">
    <property type="entry name" value="BETA-LACTAMASE-RELATED DOMAIN-CONTAINING PROTEIN"/>
    <property type="match status" value="1"/>
</dbReference>
<reference evidence="3 4" key="1">
    <citation type="submission" date="2018-01" db="EMBL/GenBank/DDBJ databases">
        <authorList>
            <person name="Gaut B.S."/>
            <person name="Morton B.R."/>
            <person name="Clegg M.T."/>
            <person name="Duvall M.R."/>
        </authorList>
    </citation>
    <scope>NUCLEOTIDE SEQUENCE [LARGE SCALE GENOMIC DNA]</scope>
    <source>
        <strain evidence="3 4">HR-AV</strain>
    </source>
</reference>
<evidence type="ECO:0000313" key="3">
    <source>
        <dbReference type="EMBL" id="POY35868.1"/>
    </source>
</evidence>
<gene>
    <name evidence="3" type="ORF">C3K47_14055</name>
</gene>
<dbReference type="OrthoDB" id="9773047at2"/>
<dbReference type="InterPro" id="IPR050789">
    <property type="entry name" value="Diverse_Enzym_Activities"/>
</dbReference>
<dbReference type="AlphaFoldDB" id="A0A2S4ZZT4"/>